<dbReference type="PANTHER" id="PTHR30427:SF1">
    <property type="entry name" value="TRANSCRIPTIONAL ACTIVATOR PROTEIN LYSR"/>
    <property type="match status" value="1"/>
</dbReference>
<dbReference type="InterPro" id="IPR036390">
    <property type="entry name" value="WH_DNA-bd_sf"/>
</dbReference>
<evidence type="ECO:0000313" key="7">
    <source>
        <dbReference type="EMBL" id="RCW22593.1"/>
    </source>
</evidence>
<protein>
    <submittedName>
        <fullName evidence="7">DNA-binding transcriptional LysR family regulator</fullName>
    </submittedName>
</protein>
<dbReference type="Proteomes" id="UP000252582">
    <property type="component" value="Unassembled WGS sequence"/>
</dbReference>
<evidence type="ECO:0000256" key="5">
    <source>
        <dbReference type="ARBA" id="ARBA00023163"/>
    </source>
</evidence>
<dbReference type="SUPFAM" id="SSF53850">
    <property type="entry name" value="Periplasmic binding protein-like II"/>
    <property type="match status" value="1"/>
</dbReference>
<dbReference type="Pfam" id="PF03466">
    <property type="entry name" value="LysR_substrate"/>
    <property type="match status" value="1"/>
</dbReference>
<dbReference type="SUPFAM" id="SSF46785">
    <property type="entry name" value="Winged helix' DNA-binding domain"/>
    <property type="match status" value="1"/>
</dbReference>
<comment type="similarity">
    <text evidence="1">Belongs to the LysR transcriptional regulatory family.</text>
</comment>
<accession>A0A6I7HJ87</accession>
<evidence type="ECO:0000256" key="3">
    <source>
        <dbReference type="ARBA" id="ARBA00023125"/>
    </source>
</evidence>
<dbReference type="InterPro" id="IPR005119">
    <property type="entry name" value="LysR_subst-bd"/>
</dbReference>
<evidence type="ECO:0000313" key="8">
    <source>
        <dbReference type="Proteomes" id="UP000252582"/>
    </source>
</evidence>
<organism evidence="7 8">
    <name type="scientific">Ciceribacter lividus</name>
    <dbReference type="NCBI Taxonomy" id="1197950"/>
    <lineage>
        <taxon>Bacteria</taxon>
        <taxon>Pseudomonadati</taxon>
        <taxon>Pseudomonadota</taxon>
        <taxon>Alphaproteobacteria</taxon>
        <taxon>Hyphomicrobiales</taxon>
        <taxon>Rhizobiaceae</taxon>
        <taxon>Ciceribacter</taxon>
    </lineage>
</organism>
<evidence type="ECO:0000259" key="6">
    <source>
        <dbReference type="PROSITE" id="PS50931"/>
    </source>
</evidence>
<dbReference type="GO" id="GO:0010628">
    <property type="term" value="P:positive regulation of gene expression"/>
    <property type="evidence" value="ECO:0007669"/>
    <property type="project" value="TreeGrafter"/>
</dbReference>
<reference evidence="7 8" key="1">
    <citation type="submission" date="2018-07" db="EMBL/GenBank/DDBJ databases">
        <title>Genomic Encyclopedia of Type Strains, Phase IV (KMG-IV): sequencing the most valuable type-strain genomes for metagenomic binning, comparative biology and taxonomic classification.</title>
        <authorList>
            <person name="Goeker M."/>
        </authorList>
    </citation>
    <scope>NUCLEOTIDE SEQUENCE [LARGE SCALE GENOMIC DNA]</scope>
    <source>
        <strain evidence="7 8">DSM 25528</strain>
    </source>
</reference>
<feature type="domain" description="HTH lysR-type" evidence="6">
    <location>
        <begin position="13"/>
        <end position="67"/>
    </location>
</feature>
<dbReference type="RefSeq" id="WP_342634919.1">
    <property type="nucleotide sequence ID" value="NZ_QPIX01000008.1"/>
</dbReference>
<dbReference type="EMBL" id="QPIX01000008">
    <property type="protein sequence ID" value="RCW22593.1"/>
    <property type="molecule type" value="Genomic_DNA"/>
</dbReference>
<keyword evidence="3 7" id="KW-0238">DNA-binding</keyword>
<gene>
    <name evidence="7" type="ORF">DFR48_108115</name>
</gene>
<evidence type="ECO:0000256" key="2">
    <source>
        <dbReference type="ARBA" id="ARBA00023015"/>
    </source>
</evidence>
<dbReference type="PROSITE" id="PS50931">
    <property type="entry name" value="HTH_LYSR"/>
    <property type="match status" value="1"/>
</dbReference>
<dbReference type="Pfam" id="PF00126">
    <property type="entry name" value="HTH_1"/>
    <property type="match status" value="1"/>
</dbReference>
<dbReference type="PANTHER" id="PTHR30427">
    <property type="entry name" value="TRANSCRIPTIONAL ACTIVATOR PROTEIN LYSR"/>
    <property type="match status" value="1"/>
</dbReference>
<keyword evidence="2" id="KW-0805">Transcription regulation</keyword>
<name>A0A6I7HJ87_9HYPH</name>
<keyword evidence="8" id="KW-1185">Reference proteome</keyword>
<evidence type="ECO:0000256" key="4">
    <source>
        <dbReference type="ARBA" id="ARBA00023159"/>
    </source>
</evidence>
<proteinExistence type="inferred from homology"/>
<keyword evidence="4" id="KW-0010">Activator</keyword>
<dbReference type="PRINTS" id="PR00039">
    <property type="entry name" value="HTHLYSR"/>
</dbReference>
<dbReference type="AlphaFoldDB" id="A0A6I7HJ87"/>
<keyword evidence="5" id="KW-0804">Transcription</keyword>
<dbReference type="Gene3D" id="3.40.190.290">
    <property type="match status" value="1"/>
</dbReference>
<dbReference type="GO" id="GO:0003700">
    <property type="term" value="F:DNA-binding transcription factor activity"/>
    <property type="evidence" value="ECO:0007669"/>
    <property type="project" value="InterPro"/>
</dbReference>
<dbReference type="GO" id="GO:0043565">
    <property type="term" value="F:sequence-specific DNA binding"/>
    <property type="evidence" value="ECO:0007669"/>
    <property type="project" value="TreeGrafter"/>
</dbReference>
<evidence type="ECO:0000256" key="1">
    <source>
        <dbReference type="ARBA" id="ARBA00009437"/>
    </source>
</evidence>
<dbReference type="CDD" id="cd08415">
    <property type="entry name" value="PBP2_LysR_opines_like"/>
    <property type="match status" value="1"/>
</dbReference>
<sequence length="308" mass="34036">MRKYYEEMSNFGRQIEAFRAVMLTGGMTPAAETLRITQPAVSRLVQDLERDLKIRLFHRKGNQITPTVEATAFLAEIERAYLGMEQLRAYAADLRQSLTGSLRIAALPAMALGFLPHCLAVFSKTRPKLSIHLDGIPSHLVLERVAGGQFELGFAAVAADRPMVDLTPIRTRAMVVLPAGHPLARHEVLTADQISDERIVMLDRANYLRHTIERALGGRERYPSTIETPLSAIACSLVAKGLGVTIVDSFTAISFIGHGIEARPLVPELDFGFSMVTARQRPMSRVAQEFAEEVQLLAEEFQAPIFDG</sequence>
<dbReference type="InterPro" id="IPR037424">
    <property type="entry name" value="NocR_PBP2"/>
</dbReference>
<dbReference type="InterPro" id="IPR000847">
    <property type="entry name" value="LysR_HTH_N"/>
</dbReference>
<dbReference type="InterPro" id="IPR036388">
    <property type="entry name" value="WH-like_DNA-bd_sf"/>
</dbReference>
<dbReference type="Gene3D" id="1.10.10.10">
    <property type="entry name" value="Winged helix-like DNA-binding domain superfamily/Winged helix DNA-binding domain"/>
    <property type="match status" value="1"/>
</dbReference>
<comment type="caution">
    <text evidence="7">The sequence shown here is derived from an EMBL/GenBank/DDBJ whole genome shotgun (WGS) entry which is preliminary data.</text>
</comment>